<proteinExistence type="predicted"/>
<comment type="caution">
    <text evidence="1">The sequence shown here is derived from an EMBL/GenBank/DDBJ whole genome shotgun (WGS) entry which is preliminary data.</text>
</comment>
<protein>
    <submittedName>
        <fullName evidence="1">HAD superfamily hydrolase (TIGR01509 family)</fullName>
    </submittedName>
</protein>
<dbReference type="PANTHER" id="PTHR43434">
    <property type="entry name" value="PHOSPHOGLYCOLATE PHOSPHATASE"/>
    <property type="match status" value="1"/>
</dbReference>
<keyword evidence="1" id="KW-0378">Hydrolase</keyword>
<dbReference type="Pfam" id="PF13419">
    <property type="entry name" value="HAD_2"/>
    <property type="match status" value="1"/>
</dbReference>
<organism evidence="1 2">
    <name type="scientific">Streptosporangium saharense</name>
    <dbReference type="NCBI Taxonomy" id="1706840"/>
    <lineage>
        <taxon>Bacteria</taxon>
        <taxon>Bacillati</taxon>
        <taxon>Actinomycetota</taxon>
        <taxon>Actinomycetes</taxon>
        <taxon>Streptosporangiales</taxon>
        <taxon>Streptosporangiaceae</taxon>
        <taxon>Streptosporangium</taxon>
    </lineage>
</organism>
<dbReference type="GO" id="GO:0008967">
    <property type="term" value="F:phosphoglycolate phosphatase activity"/>
    <property type="evidence" value="ECO:0007669"/>
    <property type="project" value="TreeGrafter"/>
</dbReference>
<evidence type="ECO:0000313" key="2">
    <source>
        <dbReference type="Proteomes" id="UP000552644"/>
    </source>
</evidence>
<dbReference type="InterPro" id="IPR036412">
    <property type="entry name" value="HAD-like_sf"/>
</dbReference>
<reference evidence="1 2" key="1">
    <citation type="submission" date="2020-08" db="EMBL/GenBank/DDBJ databases">
        <title>Genomic Encyclopedia of Type Strains, Phase III (KMG-III): the genomes of soil and plant-associated and newly described type strains.</title>
        <authorList>
            <person name="Whitman W."/>
        </authorList>
    </citation>
    <scope>NUCLEOTIDE SEQUENCE [LARGE SCALE GENOMIC DNA]</scope>
    <source>
        <strain evidence="1 2">CECT 8840</strain>
    </source>
</reference>
<dbReference type="GO" id="GO:0005829">
    <property type="term" value="C:cytosol"/>
    <property type="evidence" value="ECO:0007669"/>
    <property type="project" value="TreeGrafter"/>
</dbReference>
<dbReference type="SUPFAM" id="SSF56784">
    <property type="entry name" value="HAD-like"/>
    <property type="match status" value="1"/>
</dbReference>
<evidence type="ECO:0000313" key="1">
    <source>
        <dbReference type="EMBL" id="MBB4916960.1"/>
    </source>
</evidence>
<dbReference type="Proteomes" id="UP000552644">
    <property type="component" value="Unassembled WGS sequence"/>
</dbReference>
<dbReference type="PANTHER" id="PTHR43434:SF1">
    <property type="entry name" value="PHOSPHOGLYCOLATE PHOSPHATASE"/>
    <property type="match status" value="1"/>
</dbReference>
<sequence>MTARTAAHAVRHARHLLLDFDGPICDIFAGLPAPEVAASLRELLAASGVDLPLSIREQDDPMEVFRFSAGLGKGLNHAVLKALTKWEMKATETSRPTPGAVELIRQARHAGRSVTIVSNNSVDAVTAYLTRHDLLMDVDHISARADADPELMKPHPHLVQQALAWLGAIPSESVLIGDSESDMEVCKRTGVVAVGYANKPGKVERLKQAGADYVVTTIHDLLGAS</sequence>
<dbReference type="EMBL" id="JACHJP010000004">
    <property type="protein sequence ID" value="MBB4916960.1"/>
    <property type="molecule type" value="Genomic_DNA"/>
</dbReference>
<dbReference type="InterPro" id="IPR041492">
    <property type="entry name" value="HAD_2"/>
</dbReference>
<keyword evidence="2" id="KW-1185">Reference proteome</keyword>
<dbReference type="RefSeq" id="WP_184716850.1">
    <property type="nucleotide sequence ID" value="NZ_JACHJP010000004.1"/>
</dbReference>
<accession>A0A7W7QNN9</accession>
<dbReference type="InterPro" id="IPR023214">
    <property type="entry name" value="HAD_sf"/>
</dbReference>
<dbReference type="Gene3D" id="3.40.50.1000">
    <property type="entry name" value="HAD superfamily/HAD-like"/>
    <property type="match status" value="1"/>
</dbReference>
<dbReference type="InterPro" id="IPR050155">
    <property type="entry name" value="HAD-like_hydrolase_sf"/>
</dbReference>
<gene>
    <name evidence="1" type="ORF">FHS44_004068</name>
</gene>
<name>A0A7W7QNN9_9ACTN</name>
<dbReference type="GO" id="GO:0006281">
    <property type="term" value="P:DNA repair"/>
    <property type="evidence" value="ECO:0007669"/>
    <property type="project" value="TreeGrafter"/>
</dbReference>
<dbReference type="AlphaFoldDB" id="A0A7W7QNN9"/>